<dbReference type="SUPFAM" id="SSF49899">
    <property type="entry name" value="Concanavalin A-like lectins/glucanases"/>
    <property type="match status" value="2"/>
</dbReference>
<feature type="domain" description="PKD" evidence="3">
    <location>
        <begin position="1158"/>
        <end position="1246"/>
    </location>
</feature>
<dbReference type="InterPro" id="IPR006558">
    <property type="entry name" value="LamG-like"/>
</dbReference>
<evidence type="ECO:0000259" key="3">
    <source>
        <dbReference type="PROSITE" id="PS50093"/>
    </source>
</evidence>
<evidence type="ECO:0000313" key="5">
    <source>
        <dbReference type="Proteomes" id="UP000295633"/>
    </source>
</evidence>
<dbReference type="SMART" id="SM00560">
    <property type="entry name" value="LamGL"/>
    <property type="match status" value="2"/>
</dbReference>
<dbReference type="GO" id="GO:0031410">
    <property type="term" value="C:cytoplasmic vesicle"/>
    <property type="evidence" value="ECO:0007669"/>
    <property type="project" value="TreeGrafter"/>
</dbReference>
<dbReference type="Proteomes" id="UP000295633">
    <property type="component" value="Unassembled WGS sequence"/>
</dbReference>
<dbReference type="EMBL" id="SMZX01000001">
    <property type="protein sequence ID" value="TDL46392.1"/>
    <property type="molecule type" value="Genomic_DNA"/>
</dbReference>
<dbReference type="InterPro" id="IPR022409">
    <property type="entry name" value="PKD/Chitinase_dom"/>
</dbReference>
<dbReference type="SUPFAM" id="SSF49299">
    <property type="entry name" value="PKD domain"/>
    <property type="match status" value="5"/>
</dbReference>
<comment type="caution">
    <text evidence="4">The sequence shown here is derived from an EMBL/GenBank/DDBJ whole genome shotgun (WGS) entry which is preliminary data.</text>
</comment>
<keyword evidence="1" id="KW-0732">Signal</keyword>
<dbReference type="PANTHER" id="PTHR46182">
    <property type="entry name" value="FI19480P1"/>
    <property type="match status" value="1"/>
</dbReference>
<proteinExistence type="predicted"/>
<dbReference type="CDD" id="cd00110">
    <property type="entry name" value="LamG"/>
    <property type="match status" value="2"/>
</dbReference>
<feature type="domain" description="PKD" evidence="3">
    <location>
        <begin position="990"/>
        <end position="1078"/>
    </location>
</feature>
<dbReference type="GO" id="GO:0005975">
    <property type="term" value="P:carbohydrate metabolic process"/>
    <property type="evidence" value="ECO:0007669"/>
    <property type="project" value="UniProtKB-ARBA"/>
</dbReference>
<feature type="domain" description="PKD" evidence="3">
    <location>
        <begin position="1073"/>
        <end position="1161"/>
    </location>
</feature>
<dbReference type="PROSITE" id="PS50093">
    <property type="entry name" value="PKD"/>
    <property type="match status" value="5"/>
</dbReference>
<dbReference type="Gene3D" id="2.60.40.10">
    <property type="entry name" value="Immunoglobulins"/>
    <property type="match status" value="6"/>
</dbReference>
<dbReference type="InterPro" id="IPR001791">
    <property type="entry name" value="Laminin_G"/>
</dbReference>
<name>A0A4R5YNZ8_9MICO</name>
<dbReference type="Pfam" id="PF18911">
    <property type="entry name" value="PKD_4"/>
    <property type="match status" value="5"/>
</dbReference>
<dbReference type="InterPro" id="IPR013320">
    <property type="entry name" value="ConA-like_dom_sf"/>
</dbReference>
<dbReference type="InterPro" id="IPR029865">
    <property type="entry name" value="KIAA0319-like"/>
</dbReference>
<organism evidence="4 5">
    <name type="scientific">Microbacterium oleivorans</name>
    <dbReference type="NCBI Taxonomy" id="273677"/>
    <lineage>
        <taxon>Bacteria</taxon>
        <taxon>Bacillati</taxon>
        <taxon>Actinomycetota</taxon>
        <taxon>Actinomycetes</taxon>
        <taxon>Micrococcales</taxon>
        <taxon>Microbacteriaceae</taxon>
        <taxon>Microbacterium</taxon>
    </lineage>
</organism>
<dbReference type="InterPro" id="IPR035986">
    <property type="entry name" value="PKD_dom_sf"/>
</dbReference>
<sequence length="1840" mass="190139">MAADPPAAADAAATASDALPETVSADSLPTVQIDGGVVWSQVIVGNTVYAAGQFSNARPAGAAPGTSLTARGNILAYNLTTGALITSFAPTFNNRINDLAASPDGTKLYVTGSFTQVNGQTRQRFAVLDIPSGNLLSGTAGLNNIGKAIYATSSGVFVGGYFTSVSSQPRQRIVKLNAAATAVQPFAVPVDNGQVQSIVVNDAGDRVALSGNFTSVGGGDTPGFGLYLADAGSGAGLPLPANTQVRNAGDAAGFMSLATDGTKFYGSGWHYGGSGNVEGTFAVNWTDGSIAWIEDCHGDTYDIAIVGEIAYSASHKHYCGNSGGFPQTDPWTFYHSTAWTTDARGTNTRDIYGYPDHPGTPRPELLNWFPQTTPGTFTGTSQAVWTVTGNSDYVIYGGEFPSVNGTRQQGLVRYAVRSIAPNKQGPRLSADAWNFSAKSFAAGEVRVKYPTNWDRDDTTLTYRVYRDSESSTPISEKTVSTVFWKPQTQTFTDSGLAVGSSHRYRVVASDPNGNVAKSSWVTVTVSDAVLSDYAEDVLGDDAAHYWRLSDPDNATASDWAGTSDLTINGAVETSAGAISSDADAAKAFSNGAFASTTDSVEGPNTFTVEAWVKTTSTAGGKIIGFGNSATANSGNYDRHVYMDNEGRVWFGVHPGGVRTVNSNAGYNDGQWHHIVASLSSDGMKLYLDGKRVAQRSDTTAGQGYNGYWRVGGDNVGGWPNQPSSSYLTGTIDDVAVYGAPLTLSEVQSHYRASGRTLNVPAAPADTYGALVYGAQPDVYWRYSETSGTDVADSSISGYPGAIAGTVTRNTPGAISGTTDPGITLSGSSNVYSVAQFGNPTAFTLETWFKTTSTQGGKIIGFGNAQAGTSSSYDRHVYMQDNGQLVFGTWTGQTNTITSPDTYNNGQWHHLVASQGSGGMAMYVDGVRVGTHPQTSAQDYSGFWRVGGDTTWGSSSAFLSGSYDETAIYSRVLSAAEAAQHFTAGSTGAAPNIAPTAQFTYSLDHLDASFQGSASSDPDGTIASYLWRFGDGETSTAVNPTHRYASGGEYTVTLTVTDDDGASHTTQVPITVVANAAPTARATWSAVGLDATFSSSGSTDADGSIDAFEWNFGDGHTDTSSSPSHTYTQAGSYTVTLKVTDDDGATATTSLDVVVTAPVNAPPTAAFTPTVTGMSVSVTGAASSDPDGTISSYAWEFGDGRTANGATASHTYERAGEYTITLTVTDDDGATNAKTATVTIEAPSASTPLFSDDFSRTAATGWGTADVGGAWSLRTTASRYSVSNGSGNLILPKGATVYADANSVSADRARIDATFSVDKLAEGTYVAVTGRQIGADFYVLRVRISADGTARLFILRNNSVAIGSSLVLPFAIQPGQKYHAMFEVAGTSPTSLKAKVWAATGSEPGWQREATDATPALQAPGRIGVFGFLPAAVTNDPVTVSFDRIVAMNPDAVPPPAGNSAPTAAFTHTKTGLKVDVNGGGSTDADGSIASYAWQFGDPAGSTATGASASHTYAAAGTYTVRLTVTDDDGATATVTHDVTVDAPAANVAPVAAFTRTATGLTVAVDGRTSSDADGTIASYAWSFGDQGGGTATGSTASHTYPTGGTYTITLTVTDDGGATNTKTQEVTVASPPAGVLFADTFTRTTTGGWGTSDNGGPWTTRGAATRFATAGGVGTLSVGAGTSLFADTPVIDSTSTRVSGTFTVDKVNEGMYVGVIARRVGSTQWLVRARIAADGTVKLNVLRGDSASVGAAVAVTGLTIAPGQTYRFEVDTKTTTTTSISARIWNASETAPTTWQIERSDATAALQGAGSAGVYGYLPSATANVPVALSFDDLQIVTAP</sequence>
<feature type="domain" description="PKD" evidence="3">
    <location>
        <begin position="1549"/>
        <end position="1635"/>
    </location>
</feature>
<evidence type="ECO:0000313" key="4">
    <source>
        <dbReference type="EMBL" id="TDL46392.1"/>
    </source>
</evidence>
<dbReference type="Pfam" id="PF13385">
    <property type="entry name" value="Laminin_G_3"/>
    <property type="match status" value="2"/>
</dbReference>
<dbReference type="SUPFAM" id="SSF75011">
    <property type="entry name" value="3-carboxy-cis,cis-mucoante lactonizing enzyme"/>
    <property type="match status" value="1"/>
</dbReference>
<dbReference type="SMART" id="SM00282">
    <property type="entry name" value="LamG"/>
    <property type="match status" value="2"/>
</dbReference>
<dbReference type="SMART" id="SM00089">
    <property type="entry name" value="PKD"/>
    <property type="match status" value="5"/>
</dbReference>
<dbReference type="PANTHER" id="PTHR46182:SF2">
    <property type="entry name" value="FI19480P1"/>
    <property type="match status" value="1"/>
</dbReference>
<feature type="domain" description="PKD" evidence="3">
    <location>
        <begin position="1461"/>
        <end position="1547"/>
    </location>
</feature>
<protein>
    <submittedName>
        <fullName evidence="4">PKD domain-containing protein</fullName>
    </submittedName>
</protein>
<dbReference type="InterPro" id="IPR000601">
    <property type="entry name" value="PKD_dom"/>
</dbReference>
<dbReference type="GO" id="GO:0016020">
    <property type="term" value="C:membrane"/>
    <property type="evidence" value="ECO:0007669"/>
    <property type="project" value="TreeGrafter"/>
</dbReference>
<dbReference type="CDD" id="cd00146">
    <property type="entry name" value="PKD"/>
    <property type="match status" value="5"/>
</dbReference>
<dbReference type="InterPro" id="IPR013783">
    <property type="entry name" value="Ig-like_fold"/>
</dbReference>
<gene>
    <name evidence="4" type="ORF">E2R54_04215</name>
</gene>
<keyword evidence="2" id="KW-1015">Disulfide bond</keyword>
<evidence type="ECO:0000256" key="1">
    <source>
        <dbReference type="ARBA" id="ARBA00022729"/>
    </source>
</evidence>
<accession>A0A4R5YNZ8</accession>
<dbReference type="Gene3D" id="2.60.120.200">
    <property type="match status" value="2"/>
</dbReference>
<reference evidence="4 5" key="1">
    <citation type="submission" date="2019-03" db="EMBL/GenBank/DDBJ databases">
        <title>Genome Sequencing and Assembly of Various Microbes Isolated from Partially Reclaimed Soil and Acid Mine Drainage (AMD) Site.</title>
        <authorList>
            <person name="Steinbock B."/>
            <person name="Bechtold R."/>
            <person name="Sevigny J.L."/>
            <person name="Thomas D."/>
            <person name="Cuthill L.R."/>
            <person name="Aveiro Johannsen E.J."/>
            <person name="Thomas K."/>
            <person name="Ghosh A."/>
        </authorList>
    </citation>
    <scope>NUCLEOTIDE SEQUENCE [LARGE SCALE GENOMIC DNA]</scope>
    <source>
        <strain evidence="4 5">F-B2</strain>
    </source>
</reference>
<evidence type="ECO:0000256" key="2">
    <source>
        <dbReference type="ARBA" id="ARBA00023157"/>
    </source>
</evidence>